<gene>
    <name evidence="5" type="ORF">H8S18_09365</name>
</gene>
<evidence type="ECO:0000313" key="5">
    <source>
        <dbReference type="EMBL" id="MBC5648544.1"/>
    </source>
</evidence>
<dbReference type="InterPro" id="IPR036388">
    <property type="entry name" value="WH-like_DNA-bd_sf"/>
</dbReference>
<dbReference type="InterPro" id="IPR050679">
    <property type="entry name" value="Bact_HTH_transcr_reg"/>
</dbReference>
<reference evidence="5 6" key="1">
    <citation type="submission" date="2020-08" db="EMBL/GenBank/DDBJ databases">
        <title>Genome public.</title>
        <authorList>
            <person name="Liu C."/>
            <person name="Sun Q."/>
        </authorList>
    </citation>
    <scope>NUCLEOTIDE SEQUENCE [LARGE SCALE GENOMIC DNA]</scope>
    <source>
        <strain evidence="5 6">NSJ-35</strain>
    </source>
</reference>
<dbReference type="Pfam" id="PF07702">
    <property type="entry name" value="UTRA"/>
    <property type="match status" value="1"/>
</dbReference>
<accession>A0ABR7EHD1</accession>
<dbReference type="InterPro" id="IPR036390">
    <property type="entry name" value="WH_DNA-bd_sf"/>
</dbReference>
<dbReference type="PRINTS" id="PR00035">
    <property type="entry name" value="HTHGNTR"/>
</dbReference>
<dbReference type="PANTHER" id="PTHR44846">
    <property type="entry name" value="MANNOSYL-D-GLYCERATE TRANSPORT/METABOLISM SYSTEM REPRESSOR MNGR-RELATED"/>
    <property type="match status" value="1"/>
</dbReference>
<feature type="domain" description="HTH gntR-type" evidence="4">
    <location>
        <begin position="13"/>
        <end position="81"/>
    </location>
</feature>
<keyword evidence="2" id="KW-0238">DNA-binding</keyword>
<organism evidence="5 6">
    <name type="scientific">Christensenella tenuis</name>
    <dbReference type="NCBI Taxonomy" id="2763033"/>
    <lineage>
        <taxon>Bacteria</taxon>
        <taxon>Bacillati</taxon>
        <taxon>Bacillota</taxon>
        <taxon>Clostridia</taxon>
        <taxon>Christensenellales</taxon>
        <taxon>Christensenellaceae</taxon>
        <taxon>Christensenella</taxon>
    </lineage>
</organism>
<dbReference type="SMART" id="SM00866">
    <property type="entry name" value="UTRA"/>
    <property type="match status" value="1"/>
</dbReference>
<dbReference type="InterPro" id="IPR000524">
    <property type="entry name" value="Tscrpt_reg_HTH_GntR"/>
</dbReference>
<dbReference type="SUPFAM" id="SSF46785">
    <property type="entry name" value="Winged helix' DNA-binding domain"/>
    <property type="match status" value="1"/>
</dbReference>
<dbReference type="SMART" id="SM00345">
    <property type="entry name" value="HTH_GNTR"/>
    <property type="match status" value="1"/>
</dbReference>
<evidence type="ECO:0000259" key="4">
    <source>
        <dbReference type="PROSITE" id="PS50949"/>
    </source>
</evidence>
<evidence type="ECO:0000256" key="2">
    <source>
        <dbReference type="ARBA" id="ARBA00023125"/>
    </source>
</evidence>
<evidence type="ECO:0000313" key="6">
    <source>
        <dbReference type="Proteomes" id="UP000606889"/>
    </source>
</evidence>
<name>A0ABR7EHD1_9FIRM</name>
<dbReference type="PROSITE" id="PS50949">
    <property type="entry name" value="HTH_GNTR"/>
    <property type="match status" value="1"/>
</dbReference>
<dbReference type="Proteomes" id="UP000606889">
    <property type="component" value="Unassembled WGS sequence"/>
</dbReference>
<keyword evidence="3" id="KW-0804">Transcription</keyword>
<dbReference type="PANTHER" id="PTHR44846:SF1">
    <property type="entry name" value="MANNOSYL-D-GLYCERATE TRANSPORT_METABOLISM SYSTEM REPRESSOR MNGR-RELATED"/>
    <property type="match status" value="1"/>
</dbReference>
<keyword evidence="1" id="KW-0805">Transcription regulation</keyword>
<dbReference type="CDD" id="cd07377">
    <property type="entry name" value="WHTH_GntR"/>
    <property type="match status" value="1"/>
</dbReference>
<dbReference type="Pfam" id="PF00392">
    <property type="entry name" value="GntR"/>
    <property type="match status" value="1"/>
</dbReference>
<dbReference type="RefSeq" id="WP_186858043.1">
    <property type="nucleotide sequence ID" value="NZ_JACOON010000004.1"/>
</dbReference>
<dbReference type="InterPro" id="IPR028978">
    <property type="entry name" value="Chorismate_lyase_/UTRA_dom_sf"/>
</dbReference>
<protein>
    <submittedName>
        <fullName evidence="5">GntR family transcriptional regulator</fullName>
    </submittedName>
</protein>
<dbReference type="Gene3D" id="1.10.10.10">
    <property type="entry name" value="Winged helix-like DNA-binding domain superfamily/Winged helix DNA-binding domain"/>
    <property type="match status" value="1"/>
</dbReference>
<dbReference type="EMBL" id="JACOON010000004">
    <property type="protein sequence ID" value="MBC5648544.1"/>
    <property type="molecule type" value="Genomic_DNA"/>
</dbReference>
<dbReference type="Gene3D" id="3.40.1410.10">
    <property type="entry name" value="Chorismate lyase-like"/>
    <property type="match status" value="1"/>
</dbReference>
<dbReference type="SUPFAM" id="SSF64288">
    <property type="entry name" value="Chorismate lyase-like"/>
    <property type="match status" value="1"/>
</dbReference>
<evidence type="ECO:0000256" key="1">
    <source>
        <dbReference type="ARBA" id="ARBA00023015"/>
    </source>
</evidence>
<keyword evidence="6" id="KW-1185">Reference proteome</keyword>
<proteinExistence type="predicted"/>
<dbReference type="InterPro" id="IPR011663">
    <property type="entry name" value="UTRA"/>
</dbReference>
<sequence>MFSGEIIDKNTPVPMYFQLKNIILKEIEAGRLKPGDYIPTETELREQFDISRTTVRQAITELVMEGYLERDKGRGTFVSRPKMEQKFMQSIISYAEEMRLLGFVPKTEILEMKVIPASEREEARQKLCIPEDGEIIYIKRLRYASDEPMVVDEVCLSTACAALLDIGPDQIAEYGLYHFLFQKNETKVMHVTRQIESVACGKKVSELLGIPKGAPVQLTTTLSYNKDEVPLEYTVAHYRGDKTKFRVDLFNT</sequence>
<comment type="caution">
    <text evidence="5">The sequence shown here is derived from an EMBL/GenBank/DDBJ whole genome shotgun (WGS) entry which is preliminary data.</text>
</comment>
<evidence type="ECO:0000256" key="3">
    <source>
        <dbReference type="ARBA" id="ARBA00023163"/>
    </source>
</evidence>